<protein>
    <submittedName>
        <fullName evidence="1">Uncharacterized protein</fullName>
    </submittedName>
</protein>
<accession>A0ACB8GDF5</accession>
<comment type="caution">
    <text evidence="1">The sequence shown here is derived from an EMBL/GenBank/DDBJ whole genome shotgun (WGS) entry which is preliminary data.</text>
</comment>
<gene>
    <name evidence="1" type="ORF">K3G42_031295</name>
</gene>
<dbReference type="EMBL" id="CM037614">
    <property type="protein sequence ID" value="KAH8017621.1"/>
    <property type="molecule type" value="Genomic_DNA"/>
</dbReference>
<sequence length="137" mass="15118">MSGAANLRLQPAPVTPGRRSPPRWRHRRRKAVAQSRLPCRLSPQAALLLKEEAAGPTESAESPGPRQAREHPARGRAQTAVRFCFISLLRGPMLGRFQGRVSPGAGDSEPDFWLKSSSSENSAEDDIEHLWEAFPEL</sequence>
<name>A0ACB8GDF5_9SAUR</name>
<evidence type="ECO:0000313" key="1">
    <source>
        <dbReference type="EMBL" id="KAH8017621.1"/>
    </source>
</evidence>
<reference evidence="1" key="1">
    <citation type="submission" date="2021-08" db="EMBL/GenBank/DDBJ databases">
        <title>The first chromosome-level gecko genome reveals the dynamic sex chromosomes of Neotropical dwarf geckos (Sphaerodactylidae: Sphaerodactylus).</title>
        <authorList>
            <person name="Pinto B.J."/>
            <person name="Keating S.E."/>
            <person name="Gamble T."/>
        </authorList>
    </citation>
    <scope>NUCLEOTIDE SEQUENCE</scope>
    <source>
        <strain evidence="1">TG3544</strain>
    </source>
</reference>
<proteinExistence type="predicted"/>
<keyword evidence="2" id="KW-1185">Reference proteome</keyword>
<dbReference type="Proteomes" id="UP000827872">
    <property type="component" value="Linkage Group LG01"/>
</dbReference>
<organism evidence="1 2">
    <name type="scientific">Sphaerodactylus townsendi</name>
    <dbReference type="NCBI Taxonomy" id="933632"/>
    <lineage>
        <taxon>Eukaryota</taxon>
        <taxon>Metazoa</taxon>
        <taxon>Chordata</taxon>
        <taxon>Craniata</taxon>
        <taxon>Vertebrata</taxon>
        <taxon>Euteleostomi</taxon>
        <taxon>Lepidosauria</taxon>
        <taxon>Squamata</taxon>
        <taxon>Bifurcata</taxon>
        <taxon>Gekkota</taxon>
        <taxon>Sphaerodactylidae</taxon>
        <taxon>Sphaerodactylus</taxon>
    </lineage>
</organism>
<evidence type="ECO:0000313" key="2">
    <source>
        <dbReference type="Proteomes" id="UP000827872"/>
    </source>
</evidence>